<dbReference type="InterPro" id="IPR019734">
    <property type="entry name" value="TPR_rpt"/>
</dbReference>
<keyword evidence="1" id="KW-0677">Repeat</keyword>
<protein>
    <submittedName>
        <fullName evidence="4">Tetratricopeptide repeat protein</fullName>
    </submittedName>
</protein>
<name>A0A6I4IZ34_9SPHN</name>
<dbReference type="PANTHER" id="PTHR44858">
    <property type="entry name" value="TETRATRICOPEPTIDE REPEAT PROTEIN 6"/>
    <property type="match status" value="1"/>
</dbReference>
<dbReference type="AlphaFoldDB" id="A0A6I4IZ34"/>
<dbReference type="SUPFAM" id="SSF54001">
    <property type="entry name" value="Cysteine proteinases"/>
    <property type="match status" value="1"/>
</dbReference>
<comment type="caution">
    <text evidence="4">The sequence shown here is derived from an EMBL/GenBank/DDBJ whole genome shotgun (WGS) entry which is preliminary data.</text>
</comment>
<dbReference type="InterPro" id="IPR024618">
    <property type="entry name" value="DUF3857"/>
</dbReference>
<evidence type="ECO:0000256" key="1">
    <source>
        <dbReference type="ARBA" id="ARBA00022737"/>
    </source>
</evidence>
<dbReference type="PANTHER" id="PTHR44858:SF1">
    <property type="entry name" value="UDP-N-ACETYLGLUCOSAMINE--PEPTIDE N-ACETYLGLUCOSAMINYLTRANSFERASE SPINDLY-RELATED"/>
    <property type="match status" value="1"/>
</dbReference>
<dbReference type="EMBL" id="WQMS01000006">
    <property type="protein sequence ID" value="MVO77364.1"/>
    <property type="molecule type" value="Genomic_DNA"/>
</dbReference>
<dbReference type="InterPro" id="IPR011990">
    <property type="entry name" value="TPR-like_helical_dom_sf"/>
</dbReference>
<proteinExistence type="predicted"/>
<dbReference type="Proteomes" id="UP000441389">
    <property type="component" value="Unassembled WGS sequence"/>
</dbReference>
<feature type="domain" description="DUF3857" evidence="3">
    <location>
        <begin position="63"/>
        <end position="193"/>
    </location>
</feature>
<reference evidence="4 5" key="1">
    <citation type="submission" date="2019-12" db="EMBL/GenBank/DDBJ databases">
        <authorList>
            <person name="Huq M.A."/>
        </authorList>
    </citation>
    <scope>NUCLEOTIDE SEQUENCE [LARGE SCALE GENOMIC DNA]</scope>
    <source>
        <strain evidence="4 5">MAH-20</strain>
    </source>
</reference>
<dbReference type="InterPro" id="IPR038765">
    <property type="entry name" value="Papain-like_cys_pep_sf"/>
</dbReference>
<dbReference type="SMART" id="SM00028">
    <property type="entry name" value="TPR"/>
    <property type="match status" value="5"/>
</dbReference>
<dbReference type="InterPro" id="IPR050498">
    <property type="entry name" value="Ycf3"/>
</dbReference>
<dbReference type="SUPFAM" id="SSF48452">
    <property type="entry name" value="TPR-like"/>
    <property type="match status" value="1"/>
</dbReference>
<evidence type="ECO:0000256" key="2">
    <source>
        <dbReference type="ARBA" id="ARBA00022803"/>
    </source>
</evidence>
<keyword evidence="5" id="KW-1185">Reference proteome</keyword>
<dbReference type="Gene3D" id="2.60.40.3140">
    <property type="match status" value="1"/>
</dbReference>
<accession>A0A6I4IZ34</accession>
<evidence type="ECO:0000313" key="5">
    <source>
        <dbReference type="Proteomes" id="UP000441389"/>
    </source>
</evidence>
<organism evidence="4 5">
    <name type="scientific">Sphingomonas horti</name>
    <dbReference type="NCBI Taxonomy" id="2682842"/>
    <lineage>
        <taxon>Bacteria</taxon>
        <taxon>Pseudomonadati</taxon>
        <taxon>Pseudomonadota</taxon>
        <taxon>Alphaproteobacteria</taxon>
        <taxon>Sphingomonadales</taxon>
        <taxon>Sphingomonadaceae</taxon>
        <taxon>Sphingomonas</taxon>
    </lineage>
</organism>
<evidence type="ECO:0000313" key="4">
    <source>
        <dbReference type="EMBL" id="MVO77364.1"/>
    </source>
</evidence>
<gene>
    <name evidence="4" type="ORF">GON01_05350</name>
</gene>
<evidence type="ECO:0000259" key="3">
    <source>
        <dbReference type="Pfam" id="PF12969"/>
    </source>
</evidence>
<sequence>MVMPAAAHAGEAVLYGPAPAWALRSTLPDPAMQAADAPVLLLYDSQQRIEGDTLYTYLDTASRAATPELLSQLATLSLMWLPDKGDVTIHELSIQRAGERIDLLAKGQKFTVLRREETMEQRELTGLLTATMPVEGLRIGDVLRLSYSTSTRDPALGGHVQNVVPVPVEPVRLAAGRMRLSWADAAQPRWKTLADTIAVKPPKAGANAVEIALPAAKLAEMPPDAPVRFRPLPLFELSTFDSWQQVSRVMAPLYATDGLIVPGSPLAGEVAAIMKADSTAVGRAGRALRLVQDQVRYLAVLMNGGNYTPQAPARTWELRYGDCKAKSLLLLAMLRAMGIEAEAVLASSQLGDRVADRLPSAAAFDHVLVRAVIDGRTMWLDGTRTGSRLPDIWDTPALRTVLPLRAAGAELMPVVLHNDARPLIDVSIDADETASVDLPDVMAISASFRGDIAGKLALANQLTAKQRLDGARAALGPFIGEAQLSDVAFRYDDASGTTTISARAAATTPWRMTDRRMRRGVTKLLDTIDFAPDRGRPAWAVIPVAVDGPIAMRWRMRVRLPEAGRDMTLEGDRSLSGHAAGYDFQRTVDLAGGVLTIEERIDQTGKEIAAAEVAKERDALAGIQARSPKLVAPADTRRRWEIAGADPAGATQVKALEEVFAKAIAADPDEVTGYTSRANFRRGIGNRAGAIADYSKALALAPTVDVYLARAWLHESGKAMDAALADAEAARKLDPSSVDANVGLAGLKAEAGDLAGALALLNEREAVGGEARALYRRARADVLGKYGDPKQAVEILDTAIAEKPGSPSLLNARCWVKGTRSIMLDTAIKDCTTAVELSEVSAAALDSRALVWFRLARYDDALRDLDAALAEAPGQAASLFMRGIVLARLNRLDDSKKDLALARRLYPRIDEDYARYGLKP</sequence>
<keyword evidence="2" id="KW-0802">TPR repeat</keyword>
<dbReference type="Gene3D" id="3.10.620.30">
    <property type="match status" value="1"/>
</dbReference>
<dbReference type="Gene3D" id="1.25.40.10">
    <property type="entry name" value="Tetratricopeptide repeat domain"/>
    <property type="match status" value="2"/>
</dbReference>
<dbReference type="Pfam" id="PF12969">
    <property type="entry name" value="DUF3857"/>
    <property type="match status" value="1"/>
</dbReference>